<evidence type="ECO:0000256" key="1">
    <source>
        <dbReference type="ARBA" id="ARBA00009067"/>
    </source>
</evidence>
<keyword evidence="4" id="KW-0645">Protease</keyword>
<keyword evidence="2" id="KW-1133">Transmembrane helix</keyword>
<feature type="transmembrane region" description="Helical" evidence="2">
    <location>
        <begin position="175"/>
        <end position="198"/>
    </location>
</feature>
<dbReference type="GO" id="GO:0004175">
    <property type="term" value="F:endopeptidase activity"/>
    <property type="evidence" value="ECO:0007669"/>
    <property type="project" value="UniProtKB-ARBA"/>
</dbReference>
<dbReference type="PANTHER" id="PTHR36435:SF1">
    <property type="entry name" value="CAAX AMINO TERMINAL PROTEASE FAMILY PROTEIN"/>
    <property type="match status" value="1"/>
</dbReference>
<organism evidence="4 5">
    <name type="scientific">Lactiplantibacillus mudanjiangensis</name>
    <dbReference type="NCBI Taxonomy" id="1296538"/>
    <lineage>
        <taxon>Bacteria</taxon>
        <taxon>Bacillati</taxon>
        <taxon>Bacillota</taxon>
        <taxon>Bacilli</taxon>
        <taxon>Lactobacillales</taxon>
        <taxon>Lactobacillaceae</taxon>
        <taxon>Lactiplantibacillus</taxon>
    </lineage>
</organism>
<dbReference type="EMBL" id="UYIG01000101">
    <property type="protein sequence ID" value="VDG28171.1"/>
    <property type="molecule type" value="Genomic_DNA"/>
</dbReference>
<protein>
    <submittedName>
        <fullName evidence="4">Putative protease [Lactobacillus rhamnosus GG]</fullName>
    </submittedName>
</protein>
<evidence type="ECO:0000256" key="2">
    <source>
        <dbReference type="SAM" id="Phobius"/>
    </source>
</evidence>
<keyword evidence="2" id="KW-0472">Membrane</keyword>
<dbReference type="InterPro" id="IPR052710">
    <property type="entry name" value="CAAX_protease"/>
</dbReference>
<feature type="transmembrane region" description="Helical" evidence="2">
    <location>
        <begin position="149"/>
        <end position="169"/>
    </location>
</feature>
<dbReference type="AlphaFoldDB" id="A0A660E566"/>
<dbReference type="GO" id="GO:0080120">
    <property type="term" value="P:CAAX-box protein maturation"/>
    <property type="evidence" value="ECO:0007669"/>
    <property type="project" value="UniProtKB-ARBA"/>
</dbReference>
<proteinExistence type="inferred from homology"/>
<sequence>MSILLFKVLELSFGIIMNALMLKQRIFLTTKLGKNSIVLLVVMAVILLCATVNSHGSLRDSLVIGSCAAISEEYWFRGVIFGHLLSRLKPNERRVSGIIKCMLMTSLLFSLVHLTNLDSQSLQLTIVQMIEVFGMSFLFCAAYVRTGNLLIPICLHFSVDYLGTMTQNVNYQPTTFLTSALSAILFLGIYIGLGLVVLEGKELKNWRLMTHFVTN</sequence>
<dbReference type="InterPro" id="IPR003675">
    <property type="entry name" value="Rce1/LyrA-like_dom"/>
</dbReference>
<keyword evidence="5" id="KW-1185">Reference proteome</keyword>
<evidence type="ECO:0000313" key="5">
    <source>
        <dbReference type="Proteomes" id="UP000289996"/>
    </source>
</evidence>
<gene>
    <name evidence="4" type="ORF">MUDAN_MDHGFNIF_02895</name>
</gene>
<feature type="transmembrane region" description="Helical" evidence="2">
    <location>
        <begin position="35"/>
        <end position="56"/>
    </location>
</feature>
<keyword evidence="4" id="KW-0378">Hydrolase</keyword>
<evidence type="ECO:0000313" key="4">
    <source>
        <dbReference type="EMBL" id="VDG28171.1"/>
    </source>
</evidence>
<dbReference type="Pfam" id="PF02517">
    <property type="entry name" value="Rce1-like"/>
    <property type="match status" value="1"/>
</dbReference>
<keyword evidence="2" id="KW-0812">Transmembrane</keyword>
<reference evidence="4 5" key="1">
    <citation type="submission" date="2018-11" db="EMBL/GenBank/DDBJ databases">
        <authorList>
            <person name="Wuyts S."/>
        </authorList>
    </citation>
    <scope>NUCLEOTIDE SEQUENCE [LARGE SCALE GENOMIC DNA]</scope>
    <source>
        <strain evidence="4">Lactobacillus mudanjiangensis AMBF249</strain>
    </source>
</reference>
<comment type="similarity">
    <text evidence="1">Belongs to the UPF0177 family.</text>
</comment>
<evidence type="ECO:0000259" key="3">
    <source>
        <dbReference type="Pfam" id="PF02517"/>
    </source>
</evidence>
<accession>A0A660E566</accession>
<feature type="transmembrane region" description="Helical" evidence="2">
    <location>
        <begin position="126"/>
        <end position="144"/>
    </location>
</feature>
<feature type="domain" description="CAAX prenyl protease 2/Lysostaphin resistance protein A-like" evidence="3">
    <location>
        <begin position="61"/>
        <end position="161"/>
    </location>
</feature>
<feature type="transmembrane region" description="Helical" evidence="2">
    <location>
        <begin position="6"/>
        <end position="23"/>
    </location>
</feature>
<dbReference type="GO" id="GO:0006508">
    <property type="term" value="P:proteolysis"/>
    <property type="evidence" value="ECO:0007669"/>
    <property type="project" value="UniProtKB-KW"/>
</dbReference>
<dbReference type="Proteomes" id="UP000289996">
    <property type="component" value="Unassembled WGS sequence"/>
</dbReference>
<dbReference type="RefSeq" id="WP_130857026.1">
    <property type="nucleotide sequence ID" value="NZ_BJDY01000002.1"/>
</dbReference>
<feature type="transmembrane region" description="Helical" evidence="2">
    <location>
        <begin position="97"/>
        <end position="114"/>
    </location>
</feature>
<dbReference type="PANTHER" id="PTHR36435">
    <property type="entry name" value="SLR1288 PROTEIN"/>
    <property type="match status" value="1"/>
</dbReference>
<name>A0A660E566_9LACO</name>